<dbReference type="InterPro" id="IPR013652">
    <property type="entry name" value="Glycine_N-acyltransferase_C"/>
</dbReference>
<dbReference type="InterPro" id="IPR010313">
    <property type="entry name" value="Glycine_N-acyltransferase"/>
</dbReference>
<name>A0ABQ7SV14_PHRPL</name>
<keyword evidence="6" id="KW-1185">Reference proteome</keyword>
<feature type="domain" description="N-acetyltransferase" evidence="4">
    <location>
        <begin position="135"/>
        <end position="263"/>
    </location>
</feature>
<accession>A0ABQ7SV14</accession>
<evidence type="ECO:0000259" key="4">
    <source>
        <dbReference type="PROSITE" id="PS51186"/>
    </source>
</evidence>
<sequence length="263" mass="29829">MLKKCLPQSLAVHGAVMNINRGNPVGHEVIVDSWPKFKAVLTRPRREVVSDDSDYYVNVYAAFYHDLNVYRTLVLDTDAVNWAQFLRIHGNQDGIYKVCRDAAAIKHVPLSATSYITYMHPNPRILPEYQLEPGFTMSSLNASHVDLLNETWNYGGNEQSRHYLASTVQHFFTTCIIDSDSQPVSWSTMDFLGAMANTYTLPSHRGKHYSAITMRALAMKVHAAGYPVYGIVALSNVHMQKIHEHRGYQKLSELYHSCIHANM</sequence>
<keyword evidence="2 3" id="KW-0012">Acyltransferase</keyword>
<dbReference type="Pfam" id="PF06021">
    <property type="entry name" value="Gly_acyl_tr_N"/>
    <property type="match status" value="1"/>
</dbReference>
<protein>
    <recommendedName>
        <fullName evidence="3">Glycine N-acyltransferase-like protein</fullName>
        <ecNumber evidence="3">2.3.1.-</ecNumber>
    </recommendedName>
</protein>
<evidence type="ECO:0000256" key="1">
    <source>
        <dbReference type="ARBA" id="ARBA00022679"/>
    </source>
</evidence>
<dbReference type="PANTHER" id="PTHR15298:SF1">
    <property type="entry name" value="GLYCINE N-ACYLTRANSFERASE-LIKE PROTEIN"/>
    <property type="match status" value="1"/>
</dbReference>
<dbReference type="EC" id="2.3.1.-" evidence="3"/>
<dbReference type="PROSITE" id="PS51186">
    <property type="entry name" value="GNAT"/>
    <property type="match status" value="1"/>
</dbReference>
<reference evidence="5 6" key="1">
    <citation type="journal article" date="2022" name="Gigascience">
        <title>A chromosome-level genome assembly and annotation of the desert horned lizard, Phrynosoma platyrhinos, provides insight into chromosomal rearrangements among reptiles.</title>
        <authorList>
            <person name="Koochekian N."/>
            <person name="Ascanio A."/>
            <person name="Farleigh K."/>
            <person name="Card D.C."/>
            <person name="Schield D.R."/>
            <person name="Castoe T.A."/>
            <person name="Jezkova T."/>
        </authorList>
    </citation>
    <scope>NUCLEOTIDE SEQUENCE [LARGE SCALE GENOMIC DNA]</scope>
    <source>
        <strain evidence="5">NK-2021</strain>
    </source>
</reference>
<dbReference type="InterPro" id="IPR015938">
    <property type="entry name" value="Glycine_N-acyltransferase_N"/>
</dbReference>
<dbReference type="Pfam" id="PF08444">
    <property type="entry name" value="Gly_acyl_tr_C"/>
    <property type="match status" value="1"/>
</dbReference>
<comment type="similarity">
    <text evidence="3">Belongs to the glycine N-acyltransferase family.</text>
</comment>
<gene>
    <name evidence="5" type="ORF">JD844_022202</name>
</gene>
<dbReference type="InterPro" id="IPR000182">
    <property type="entry name" value="GNAT_dom"/>
</dbReference>
<dbReference type="Proteomes" id="UP000826234">
    <property type="component" value="Unassembled WGS sequence"/>
</dbReference>
<keyword evidence="1 3" id="KW-0808">Transferase</keyword>
<evidence type="ECO:0000256" key="2">
    <source>
        <dbReference type="ARBA" id="ARBA00023315"/>
    </source>
</evidence>
<dbReference type="SUPFAM" id="SSF55729">
    <property type="entry name" value="Acyl-CoA N-acyltransferases (Nat)"/>
    <property type="match status" value="1"/>
</dbReference>
<dbReference type="EMBL" id="JAIPUX010003289">
    <property type="protein sequence ID" value="KAH0621156.1"/>
    <property type="molecule type" value="Genomic_DNA"/>
</dbReference>
<evidence type="ECO:0000313" key="5">
    <source>
        <dbReference type="EMBL" id="KAH0621156.1"/>
    </source>
</evidence>
<dbReference type="InterPro" id="IPR016181">
    <property type="entry name" value="Acyl_CoA_acyltransferase"/>
</dbReference>
<dbReference type="Gene3D" id="3.40.630.30">
    <property type="match status" value="1"/>
</dbReference>
<evidence type="ECO:0000313" key="6">
    <source>
        <dbReference type="Proteomes" id="UP000826234"/>
    </source>
</evidence>
<organism evidence="5 6">
    <name type="scientific">Phrynosoma platyrhinos</name>
    <name type="common">Desert horned lizard</name>
    <dbReference type="NCBI Taxonomy" id="52577"/>
    <lineage>
        <taxon>Eukaryota</taxon>
        <taxon>Metazoa</taxon>
        <taxon>Chordata</taxon>
        <taxon>Craniata</taxon>
        <taxon>Vertebrata</taxon>
        <taxon>Euteleostomi</taxon>
        <taxon>Lepidosauria</taxon>
        <taxon>Squamata</taxon>
        <taxon>Bifurcata</taxon>
        <taxon>Unidentata</taxon>
        <taxon>Episquamata</taxon>
        <taxon>Toxicofera</taxon>
        <taxon>Iguania</taxon>
        <taxon>Phrynosomatidae</taxon>
        <taxon>Phrynosomatinae</taxon>
        <taxon>Phrynosoma</taxon>
    </lineage>
</organism>
<comment type="caution">
    <text evidence="5">The sequence shown here is derived from an EMBL/GenBank/DDBJ whole genome shotgun (WGS) entry which is preliminary data.</text>
</comment>
<evidence type="ECO:0000256" key="3">
    <source>
        <dbReference type="RuleBase" id="RU368002"/>
    </source>
</evidence>
<proteinExistence type="inferred from homology"/>
<dbReference type="PANTHER" id="PTHR15298">
    <property type="entry name" value="L-COA N-ACYLTRANSFERASE-RELATED"/>
    <property type="match status" value="1"/>
</dbReference>